<dbReference type="InterPro" id="IPR044926">
    <property type="entry name" value="RGS_subdomain_2"/>
</dbReference>
<dbReference type="EMBL" id="CAFZ01000013">
    <property type="protein sequence ID" value="CCA67376.1"/>
    <property type="molecule type" value="Genomic_DNA"/>
</dbReference>
<dbReference type="InterPro" id="IPR016137">
    <property type="entry name" value="RGS"/>
</dbReference>
<dbReference type="Proteomes" id="UP000007148">
    <property type="component" value="Unassembled WGS sequence"/>
</dbReference>
<keyword evidence="2" id="KW-1133">Transmembrane helix</keyword>
<sequence>MSDEKEHLNAPTEKEQQVAPKNEPRNRLPTFQEVLARQTKPPVDFLFLQREGAEDVLDFWLDVQQHENLCRAYFKDLKKAGKAVQDEWPQYYDYARRRGSIYGTVVGIPGAGKRSTMSSADVSDDDRRPSSQRGPTTTAAGAIGARGGRSTVSPRASAVPGSPFDWKGPTPVNPPEHLMQHGFSSPPPSNAIHGSSTPFSGTGRWGRYSTINKRLSRAPTMFTREGPVTHAALIASAEHIFARYLVPGAEKEIYLPPSLRIHSFALSSDHPPTMAGGPVPGQSKEEYEMEQAQLAQVPDMFHSQKEYVFSAMEQDAFPRFLRAKAFGNLTPVSALVRLVVGLIVLWIGLSTGFALIFLDVKPKSKRFFLFIPYTIAVLLLVSHQYELDPVLLLLFNQSETTPFRTLAVREPYVRKLLVGRAIWVSVLVAVIATVLTLIFWAVPGHRL</sequence>
<dbReference type="OrthoDB" id="5584247at2759"/>
<feature type="domain" description="RGS" evidence="3">
    <location>
        <begin position="289"/>
        <end position="330"/>
    </location>
</feature>
<evidence type="ECO:0000256" key="2">
    <source>
        <dbReference type="SAM" id="Phobius"/>
    </source>
</evidence>
<feature type="transmembrane region" description="Helical" evidence="2">
    <location>
        <begin position="367"/>
        <end position="385"/>
    </location>
</feature>
<dbReference type="GO" id="GO:0008104">
    <property type="term" value="P:intracellular protein localization"/>
    <property type="evidence" value="ECO:0007669"/>
    <property type="project" value="TreeGrafter"/>
</dbReference>
<dbReference type="InParanoid" id="G4T7T8"/>
<dbReference type="eggNOG" id="ENOG502QRI8">
    <property type="taxonomic scope" value="Eukaryota"/>
</dbReference>
<dbReference type="SUPFAM" id="SSF48097">
    <property type="entry name" value="Regulator of G-protein signaling, RGS"/>
    <property type="match status" value="1"/>
</dbReference>
<dbReference type="PROSITE" id="PS50132">
    <property type="entry name" value="RGS"/>
    <property type="match status" value="1"/>
</dbReference>
<reference evidence="4 5" key="1">
    <citation type="journal article" date="2011" name="PLoS Pathog.">
        <title>Endophytic Life Strategies Decoded by Genome and Transcriptome Analyses of the Mutualistic Root Symbiont Piriformospora indica.</title>
        <authorList>
            <person name="Zuccaro A."/>
            <person name="Lahrmann U."/>
            <person name="Guldener U."/>
            <person name="Langen G."/>
            <person name="Pfiffi S."/>
            <person name="Biedenkopf D."/>
            <person name="Wong P."/>
            <person name="Samans B."/>
            <person name="Grimm C."/>
            <person name="Basiewicz M."/>
            <person name="Murat C."/>
            <person name="Martin F."/>
            <person name="Kogel K.H."/>
        </authorList>
    </citation>
    <scope>NUCLEOTIDE SEQUENCE [LARGE SCALE GENOMIC DNA]</scope>
    <source>
        <strain evidence="4 5">DSM 11827</strain>
    </source>
</reference>
<dbReference type="STRING" id="1109443.G4T7T8"/>
<keyword evidence="5" id="KW-1185">Reference proteome</keyword>
<keyword evidence="2" id="KW-0472">Membrane</keyword>
<feature type="transmembrane region" description="Helical" evidence="2">
    <location>
        <begin position="421"/>
        <end position="442"/>
    </location>
</feature>
<keyword evidence="2" id="KW-0812">Transmembrane</keyword>
<dbReference type="PANTHER" id="PTHR13155:SF1">
    <property type="entry name" value="A-KINASE ANCHOR PROTEIN 10, MITOCHONDRIAL"/>
    <property type="match status" value="1"/>
</dbReference>
<dbReference type="PANTHER" id="PTHR13155">
    <property type="entry name" value="A-KINASE ANCHOR PROTEINS"/>
    <property type="match status" value="1"/>
</dbReference>
<dbReference type="SMART" id="SM00315">
    <property type="entry name" value="RGS"/>
    <property type="match status" value="1"/>
</dbReference>
<dbReference type="HOGENOM" id="CLU_029881_1_1_1"/>
<feature type="compositionally biased region" description="Low complexity" evidence="1">
    <location>
        <begin position="133"/>
        <end position="151"/>
    </location>
</feature>
<dbReference type="InterPro" id="IPR036305">
    <property type="entry name" value="RGS_sf"/>
</dbReference>
<evidence type="ECO:0000313" key="4">
    <source>
        <dbReference type="EMBL" id="CCA67376.1"/>
    </source>
</evidence>
<dbReference type="AlphaFoldDB" id="G4T7T8"/>
<proteinExistence type="predicted"/>
<name>G4T7T8_SERID</name>
<dbReference type="InterPro" id="IPR052246">
    <property type="entry name" value="Cell_Polariz_PKAAnc"/>
</dbReference>
<accession>G4T7T8</accession>
<organism evidence="4 5">
    <name type="scientific">Serendipita indica (strain DSM 11827)</name>
    <name type="common">Root endophyte fungus</name>
    <name type="synonym">Piriformospora indica</name>
    <dbReference type="NCBI Taxonomy" id="1109443"/>
    <lineage>
        <taxon>Eukaryota</taxon>
        <taxon>Fungi</taxon>
        <taxon>Dikarya</taxon>
        <taxon>Basidiomycota</taxon>
        <taxon>Agaricomycotina</taxon>
        <taxon>Agaricomycetes</taxon>
        <taxon>Sebacinales</taxon>
        <taxon>Serendipitaceae</taxon>
        <taxon>Serendipita</taxon>
    </lineage>
</organism>
<dbReference type="GO" id="GO:0005886">
    <property type="term" value="C:plasma membrane"/>
    <property type="evidence" value="ECO:0007669"/>
    <property type="project" value="TreeGrafter"/>
</dbReference>
<feature type="region of interest" description="Disordered" evidence="1">
    <location>
        <begin position="109"/>
        <end position="205"/>
    </location>
</feature>
<feature type="region of interest" description="Disordered" evidence="1">
    <location>
        <begin position="1"/>
        <end position="27"/>
    </location>
</feature>
<feature type="compositionally biased region" description="Basic and acidic residues" evidence="1">
    <location>
        <begin position="1"/>
        <end position="26"/>
    </location>
</feature>
<evidence type="ECO:0000313" key="5">
    <source>
        <dbReference type="Proteomes" id="UP000007148"/>
    </source>
</evidence>
<feature type="transmembrane region" description="Helical" evidence="2">
    <location>
        <begin position="334"/>
        <end position="358"/>
    </location>
</feature>
<dbReference type="Gene3D" id="1.10.167.10">
    <property type="entry name" value="Regulator of G-protein Signalling 4, domain 2"/>
    <property type="match status" value="1"/>
</dbReference>
<dbReference type="OMA" id="WAPIREP"/>
<evidence type="ECO:0000259" key="3">
    <source>
        <dbReference type="PROSITE" id="PS50132"/>
    </source>
</evidence>
<gene>
    <name evidence="4" type="ORF">PIIN_01207</name>
</gene>
<evidence type="ECO:0000256" key="1">
    <source>
        <dbReference type="SAM" id="MobiDB-lite"/>
    </source>
</evidence>
<protein>
    <submittedName>
        <fullName evidence="4">Related to RAX1-Protein involved in determination of budding patterns</fullName>
    </submittedName>
</protein>
<comment type="caution">
    <text evidence="4">The sequence shown here is derived from an EMBL/GenBank/DDBJ whole genome shotgun (WGS) entry which is preliminary data.</text>
</comment>